<dbReference type="Pfam" id="PF14223">
    <property type="entry name" value="Retrotran_gag_2"/>
    <property type="match status" value="1"/>
</dbReference>
<dbReference type="EMBL" id="JABTTQ020000012">
    <property type="protein sequence ID" value="KAK6145153.1"/>
    <property type="molecule type" value="Genomic_DNA"/>
</dbReference>
<reference evidence="1 2" key="1">
    <citation type="journal article" date="2021" name="Comput. Struct. Biotechnol. J.">
        <title>De novo genome assembly of the potent medicinal plant Rehmannia glutinosa using nanopore technology.</title>
        <authorList>
            <person name="Ma L."/>
            <person name="Dong C."/>
            <person name="Song C."/>
            <person name="Wang X."/>
            <person name="Zheng X."/>
            <person name="Niu Y."/>
            <person name="Chen S."/>
            <person name="Feng W."/>
        </authorList>
    </citation>
    <scope>NUCLEOTIDE SEQUENCE [LARGE SCALE GENOMIC DNA]</scope>
    <source>
        <strain evidence="1">DH-2019</strain>
    </source>
</reference>
<evidence type="ECO:0000313" key="2">
    <source>
        <dbReference type="Proteomes" id="UP001318860"/>
    </source>
</evidence>
<comment type="caution">
    <text evidence="1">The sequence shown here is derived from an EMBL/GenBank/DDBJ whole genome shotgun (WGS) entry which is preliminary data.</text>
</comment>
<protein>
    <submittedName>
        <fullName evidence="1">Uncharacterized protein</fullName>
    </submittedName>
</protein>
<dbReference type="Proteomes" id="UP001318860">
    <property type="component" value="Unassembled WGS sequence"/>
</dbReference>
<organism evidence="1 2">
    <name type="scientific">Rehmannia glutinosa</name>
    <name type="common">Chinese foxglove</name>
    <dbReference type="NCBI Taxonomy" id="99300"/>
    <lineage>
        <taxon>Eukaryota</taxon>
        <taxon>Viridiplantae</taxon>
        <taxon>Streptophyta</taxon>
        <taxon>Embryophyta</taxon>
        <taxon>Tracheophyta</taxon>
        <taxon>Spermatophyta</taxon>
        <taxon>Magnoliopsida</taxon>
        <taxon>eudicotyledons</taxon>
        <taxon>Gunneridae</taxon>
        <taxon>Pentapetalae</taxon>
        <taxon>asterids</taxon>
        <taxon>lamiids</taxon>
        <taxon>Lamiales</taxon>
        <taxon>Orobanchaceae</taxon>
        <taxon>Rehmannieae</taxon>
        <taxon>Rehmannia</taxon>
    </lineage>
</organism>
<keyword evidence="2" id="KW-1185">Reference proteome</keyword>
<sequence length="147" mass="16669">MLANRVEHLTKILQKTSMSDEDWEDLDLRAASTIRLCLAKNVLANVHVISNAKELWEKLEALYQAKDHLSTLNGIISELEAIGVKIEDEDKALRLILSLPHSYKHMKPILMYGKETLIFVEVTSKLISKERRLMSDGRTQENSGAVV</sequence>
<proteinExistence type="predicted"/>
<gene>
    <name evidence="1" type="ORF">DH2020_021973</name>
</gene>
<accession>A0ABR0WCE2</accession>
<evidence type="ECO:0000313" key="1">
    <source>
        <dbReference type="EMBL" id="KAK6145153.1"/>
    </source>
</evidence>
<name>A0ABR0WCE2_REHGL</name>